<evidence type="ECO:0000256" key="4">
    <source>
        <dbReference type="PROSITE-ProRule" id="PRU00134"/>
    </source>
</evidence>
<evidence type="ECO:0000256" key="3">
    <source>
        <dbReference type="ARBA" id="ARBA00022833"/>
    </source>
</evidence>
<evidence type="ECO:0000259" key="6">
    <source>
        <dbReference type="PROSITE" id="PS50865"/>
    </source>
</evidence>
<dbReference type="Gene3D" id="6.10.140.2220">
    <property type="match status" value="1"/>
</dbReference>
<name>A0ABP1QN70_9HEXA</name>
<proteinExistence type="predicted"/>
<keyword evidence="2 4" id="KW-0863">Zinc-finger</keyword>
<dbReference type="PROSITE" id="PS50865">
    <property type="entry name" value="ZF_MYND_2"/>
    <property type="match status" value="1"/>
</dbReference>
<dbReference type="InterPro" id="IPR052298">
    <property type="entry name" value="ZMYND10"/>
</dbReference>
<evidence type="ECO:0000256" key="5">
    <source>
        <dbReference type="SAM" id="MobiDB-lite"/>
    </source>
</evidence>
<dbReference type="InterPro" id="IPR002893">
    <property type="entry name" value="Znf_MYND"/>
</dbReference>
<comment type="caution">
    <text evidence="7">The sequence shown here is derived from an EMBL/GenBank/DDBJ whole genome shotgun (WGS) entry which is preliminary data.</text>
</comment>
<dbReference type="Proteomes" id="UP001642540">
    <property type="component" value="Unassembled WGS sequence"/>
</dbReference>
<dbReference type="SUPFAM" id="SSF144232">
    <property type="entry name" value="HIT/MYND zinc finger-like"/>
    <property type="match status" value="1"/>
</dbReference>
<feature type="domain" description="MYND-type" evidence="6">
    <location>
        <begin position="412"/>
        <end position="448"/>
    </location>
</feature>
<protein>
    <recommendedName>
        <fullName evidence="6">MYND-type domain-containing protein</fullName>
    </recommendedName>
</protein>
<dbReference type="EMBL" id="CAXLJM020000041">
    <property type="protein sequence ID" value="CAL8109365.1"/>
    <property type="molecule type" value="Genomic_DNA"/>
</dbReference>
<organism evidence="7 8">
    <name type="scientific">Orchesella dallaii</name>
    <dbReference type="NCBI Taxonomy" id="48710"/>
    <lineage>
        <taxon>Eukaryota</taxon>
        <taxon>Metazoa</taxon>
        <taxon>Ecdysozoa</taxon>
        <taxon>Arthropoda</taxon>
        <taxon>Hexapoda</taxon>
        <taxon>Collembola</taxon>
        <taxon>Entomobryomorpha</taxon>
        <taxon>Entomobryoidea</taxon>
        <taxon>Orchesellidae</taxon>
        <taxon>Orchesellinae</taxon>
        <taxon>Orchesella</taxon>
    </lineage>
</organism>
<reference evidence="7 8" key="1">
    <citation type="submission" date="2024-08" db="EMBL/GenBank/DDBJ databases">
        <authorList>
            <person name="Cucini C."/>
            <person name="Frati F."/>
        </authorList>
    </citation>
    <scope>NUCLEOTIDE SEQUENCE [LARGE SCALE GENOMIC DNA]</scope>
</reference>
<accession>A0ABP1QN70</accession>
<sequence length="452" mass="51596">MGGEDRPDVLNHMEIEAYVVALEKSKTMELGSISWLEKHERVKQLTVQSVIQALSNREETVKEALITHEKLKLLVHDLILIELWREEVLPELAKHALTQGFSIYPILYHESTCINLLETVLYHPESAETLGDGIVDLTDYCLRLMNQFITFGNDDDEENDEGHQNGSGDRQRQAKEASEKDVDIIKISRGVLFGNCFKGLSTLRYIIENIDSLGSSLVSRLTVSSDAPMLLTELILQKPWRRENWQSGKISEYDPTTATWKTIDSSDHFILNRNEVQAWLGLYLLLKNNQVLGNYELYDGRKNQLLKLRAFLNDLSLDQLPILGELQLFLNQIAIQSGPFAPSKSPLLLEMIAPIRDALETEFKEKRKKLIKVYTSELVEASRESLLEKAIKLAASYDIANFEPTLPVKGVCSKCGKEAEKRCSKCKREWYCSRECQVEHWKLHKVTCGNET</sequence>
<evidence type="ECO:0000313" key="8">
    <source>
        <dbReference type="Proteomes" id="UP001642540"/>
    </source>
</evidence>
<keyword evidence="8" id="KW-1185">Reference proteome</keyword>
<evidence type="ECO:0000256" key="1">
    <source>
        <dbReference type="ARBA" id="ARBA00022723"/>
    </source>
</evidence>
<dbReference type="PANTHER" id="PTHR13244:SF7">
    <property type="entry name" value="ZINC FINGER MYND DOMAIN-CONTAINING PROTEIN 10"/>
    <property type="match status" value="1"/>
</dbReference>
<dbReference type="Pfam" id="PF01753">
    <property type="entry name" value="zf-MYND"/>
    <property type="match status" value="1"/>
</dbReference>
<dbReference type="PROSITE" id="PS01360">
    <property type="entry name" value="ZF_MYND_1"/>
    <property type="match status" value="1"/>
</dbReference>
<feature type="region of interest" description="Disordered" evidence="5">
    <location>
        <begin position="153"/>
        <end position="177"/>
    </location>
</feature>
<keyword evidence="3" id="KW-0862">Zinc</keyword>
<gene>
    <name evidence="7" type="ORF">ODALV1_LOCUS13296</name>
</gene>
<dbReference type="PANTHER" id="PTHR13244">
    <property type="entry name" value="ZINC FINGER MYND DOMAIN CONTAINING PROTEIN 10"/>
    <property type="match status" value="1"/>
</dbReference>
<keyword evidence="1" id="KW-0479">Metal-binding</keyword>
<evidence type="ECO:0000256" key="2">
    <source>
        <dbReference type="ARBA" id="ARBA00022771"/>
    </source>
</evidence>
<evidence type="ECO:0000313" key="7">
    <source>
        <dbReference type="EMBL" id="CAL8109365.1"/>
    </source>
</evidence>